<keyword evidence="10" id="KW-0732">Signal</keyword>
<feature type="chain" id="PRO_5046022959" evidence="10">
    <location>
        <begin position="32"/>
        <end position="921"/>
    </location>
</feature>
<evidence type="ECO:0000313" key="13">
    <source>
        <dbReference type="EMBL" id="GAA4891773.1"/>
    </source>
</evidence>
<reference evidence="14" key="1">
    <citation type="journal article" date="2019" name="Int. J. Syst. Evol. Microbiol.">
        <title>The Global Catalogue of Microorganisms (GCM) 10K type strain sequencing project: providing services to taxonomists for standard genome sequencing and annotation.</title>
        <authorList>
            <consortium name="The Broad Institute Genomics Platform"/>
            <consortium name="The Broad Institute Genome Sequencing Center for Infectious Disease"/>
            <person name="Wu L."/>
            <person name="Ma J."/>
        </authorList>
    </citation>
    <scope>NUCLEOTIDE SEQUENCE [LARGE SCALE GENOMIC DNA]</scope>
    <source>
        <strain evidence="14">JCM 18401</strain>
    </source>
</reference>
<protein>
    <submittedName>
        <fullName evidence="13">TonB-dependent receptor</fullName>
    </submittedName>
</protein>
<evidence type="ECO:0000256" key="6">
    <source>
        <dbReference type="ARBA" id="ARBA00023136"/>
    </source>
</evidence>
<evidence type="ECO:0000256" key="5">
    <source>
        <dbReference type="ARBA" id="ARBA00023077"/>
    </source>
</evidence>
<evidence type="ECO:0000256" key="9">
    <source>
        <dbReference type="RuleBase" id="RU003357"/>
    </source>
</evidence>
<evidence type="ECO:0000256" key="7">
    <source>
        <dbReference type="ARBA" id="ARBA00023237"/>
    </source>
</evidence>
<evidence type="ECO:0000259" key="12">
    <source>
        <dbReference type="Pfam" id="PF07715"/>
    </source>
</evidence>
<name>A0ABP9F801_9GAMM</name>
<dbReference type="InterPro" id="IPR037066">
    <property type="entry name" value="Plug_dom_sf"/>
</dbReference>
<accession>A0ABP9F801</accession>
<dbReference type="Gene3D" id="2.40.170.20">
    <property type="entry name" value="TonB-dependent receptor, beta-barrel domain"/>
    <property type="match status" value="1"/>
</dbReference>
<feature type="signal peptide" evidence="10">
    <location>
        <begin position="1"/>
        <end position="31"/>
    </location>
</feature>
<keyword evidence="5 9" id="KW-0798">TonB box</keyword>
<dbReference type="PANTHER" id="PTHR47234:SF2">
    <property type="entry name" value="TONB-DEPENDENT RECEPTOR"/>
    <property type="match status" value="1"/>
</dbReference>
<comment type="similarity">
    <text evidence="8 9">Belongs to the TonB-dependent receptor family.</text>
</comment>
<dbReference type="SUPFAM" id="SSF56935">
    <property type="entry name" value="Porins"/>
    <property type="match status" value="1"/>
</dbReference>
<keyword evidence="4 8" id="KW-0812">Transmembrane</keyword>
<keyword evidence="2 8" id="KW-0813">Transport</keyword>
<dbReference type="InterPro" id="IPR036942">
    <property type="entry name" value="Beta-barrel_TonB_sf"/>
</dbReference>
<dbReference type="Pfam" id="PF00593">
    <property type="entry name" value="TonB_dep_Rec_b-barrel"/>
    <property type="match status" value="1"/>
</dbReference>
<keyword evidence="6 8" id="KW-0472">Membrane</keyword>
<evidence type="ECO:0000313" key="14">
    <source>
        <dbReference type="Proteomes" id="UP001499988"/>
    </source>
</evidence>
<evidence type="ECO:0000256" key="4">
    <source>
        <dbReference type="ARBA" id="ARBA00022692"/>
    </source>
</evidence>
<dbReference type="PANTHER" id="PTHR47234">
    <property type="match status" value="1"/>
</dbReference>
<evidence type="ECO:0000256" key="10">
    <source>
        <dbReference type="SAM" id="SignalP"/>
    </source>
</evidence>
<dbReference type="Proteomes" id="UP001499988">
    <property type="component" value="Unassembled WGS sequence"/>
</dbReference>
<dbReference type="InterPro" id="IPR039426">
    <property type="entry name" value="TonB-dep_rcpt-like"/>
</dbReference>
<feature type="domain" description="TonB-dependent receptor-like beta-barrel" evidence="11">
    <location>
        <begin position="379"/>
        <end position="881"/>
    </location>
</feature>
<keyword evidence="13" id="KW-0675">Receptor</keyword>
<proteinExistence type="inferred from homology"/>
<keyword evidence="7 8" id="KW-0998">Cell outer membrane</keyword>
<feature type="domain" description="TonB-dependent receptor plug" evidence="12">
    <location>
        <begin position="56"/>
        <end position="164"/>
    </location>
</feature>
<evidence type="ECO:0000256" key="2">
    <source>
        <dbReference type="ARBA" id="ARBA00022448"/>
    </source>
</evidence>
<dbReference type="InterPro" id="IPR000531">
    <property type="entry name" value="Beta-barrel_TonB"/>
</dbReference>
<dbReference type="RefSeq" id="WP_345335873.1">
    <property type="nucleotide sequence ID" value="NZ_BAABJZ010000087.1"/>
</dbReference>
<evidence type="ECO:0000259" key="11">
    <source>
        <dbReference type="Pfam" id="PF00593"/>
    </source>
</evidence>
<keyword evidence="14" id="KW-1185">Reference proteome</keyword>
<organism evidence="13 14">
    <name type="scientific">Ferrimonas pelagia</name>
    <dbReference type="NCBI Taxonomy" id="1177826"/>
    <lineage>
        <taxon>Bacteria</taxon>
        <taxon>Pseudomonadati</taxon>
        <taxon>Pseudomonadota</taxon>
        <taxon>Gammaproteobacteria</taxon>
        <taxon>Alteromonadales</taxon>
        <taxon>Ferrimonadaceae</taxon>
        <taxon>Ferrimonas</taxon>
    </lineage>
</organism>
<comment type="subcellular location">
    <subcellularLocation>
        <location evidence="1 8">Cell outer membrane</location>
        <topology evidence="1 8">Multi-pass membrane protein</topology>
    </subcellularLocation>
</comment>
<keyword evidence="3 8" id="KW-1134">Transmembrane beta strand</keyword>
<dbReference type="InterPro" id="IPR012910">
    <property type="entry name" value="Plug_dom"/>
</dbReference>
<gene>
    <name evidence="13" type="ORF">GCM10023333_26340</name>
</gene>
<comment type="caution">
    <text evidence="13">The sequence shown here is derived from an EMBL/GenBank/DDBJ whole genome shotgun (WGS) entry which is preliminary data.</text>
</comment>
<evidence type="ECO:0000256" key="1">
    <source>
        <dbReference type="ARBA" id="ARBA00004571"/>
    </source>
</evidence>
<evidence type="ECO:0000256" key="8">
    <source>
        <dbReference type="PROSITE-ProRule" id="PRU01360"/>
    </source>
</evidence>
<dbReference type="Pfam" id="PF07715">
    <property type="entry name" value="Plug"/>
    <property type="match status" value="1"/>
</dbReference>
<dbReference type="EMBL" id="BAABJZ010000087">
    <property type="protein sequence ID" value="GAA4891773.1"/>
    <property type="molecule type" value="Genomic_DNA"/>
</dbReference>
<evidence type="ECO:0000256" key="3">
    <source>
        <dbReference type="ARBA" id="ARBA00022452"/>
    </source>
</evidence>
<dbReference type="PROSITE" id="PS52016">
    <property type="entry name" value="TONB_DEPENDENT_REC_3"/>
    <property type="match status" value="1"/>
</dbReference>
<dbReference type="Gene3D" id="2.170.130.10">
    <property type="entry name" value="TonB-dependent receptor, plug domain"/>
    <property type="match status" value="1"/>
</dbReference>
<dbReference type="CDD" id="cd01347">
    <property type="entry name" value="ligand_gated_channel"/>
    <property type="match status" value="1"/>
</dbReference>
<sequence>MYNNSVVTKAVRFALLAGATTAAYTAPVAFAAEGDEIERIEVTGSAIKRTDVEGALPVTSLTEVEIERSGVESVAELMQQLPAMQGFTTSSASVGGSGGGTATASIHDLGSSYTLVLLNGRRLAPRGSGSTIDLNSIPLSAIKRVDVLTDGASALYGSDAIAGVVNFILKDDVQDTTITGRYSQPQEDGGEGWNGSITTGFGDLDADGFNVMLSYSHDNKERLKATDRDFAKTGMIEFEQNGQQLFFFNGSPNAIPGNGRFYFNDGTIYDFNPYRESTGECAENTSGIGGWCWFDYTTTIEIQPESERDSFLLRSEISLTDDITAFVEGTYSDFSMTTRIAPYPSGGVLISTESPLFDTYFVPNLPEGYDAEDVNFGLGVWRALPAGNRTTEWNTKSTHVVAGLEGIIGDDIDFDFAFVHSKNDTDQNYPTGWLIEEKFVEAVESGAIDIFAPAGTVTQEDVDAAGIVYSGDWSNSETVMNGVDFKISMPVFEFNGNDIYMAAGGDYRQYDYDYTLSQANQDSILLFLSADQPYSLSREVFGAFTEFYFPIIDNLDLTASLRYDNVGAVKDNLLGSDVNDSDDALTYKLSSRWQATENLLLRASYGTGFKAPSMLSIAQPRAEAGVTGGNYNCPFLEGDPKAAWCKPGSQQYNVFTQGNPDLESETSEQYTFGFVYAPSNEFSFGLDYWAVEMEDLVTSLTEAQIFGNPDRYYDLFTFKTNTATGIDELAILQADVNVGKSKNAGIDLHFNSMAEVEYGTFHLGVTGTYMIDSEYTRPGTDNEWITSMGQFGDNNAVTFRLITQIQAGFEHGDFYHNFTVNYRSGYRDQMQTKEACSVTEDDAFGDCVDVQLYVPSYTKVDFQSKYQINNAWNVALGINNLFDKQPALSLRSGGAGHQVGYDPRYTDSYGRTFYVQSSYTF</sequence>